<evidence type="ECO:0000313" key="4">
    <source>
        <dbReference type="EMBL" id="MDD7968087.1"/>
    </source>
</evidence>
<dbReference type="SMART" id="SM01012">
    <property type="entry name" value="ANTAR"/>
    <property type="match status" value="1"/>
</dbReference>
<dbReference type="RefSeq" id="WP_274202616.1">
    <property type="nucleotide sequence ID" value="NZ_JAQZAO010000010.1"/>
</dbReference>
<dbReference type="PIRSF" id="PIRSF036625">
    <property type="entry name" value="GAF_ANTAR"/>
    <property type="match status" value="1"/>
</dbReference>
<dbReference type="Gene3D" id="1.10.10.10">
    <property type="entry name" value="Winged helix-like DNA-binding domain superfamily/Winged helix DNA-binding domain"/>
    <property type="match status" value="1"/>
</dbReference>
<accession>A0ABT5T1H1</accession>
<evidence type="ECO:0000259" key="3">
    <source>
        <dbReference type="PROSITE" id="PS50921"/>
    </source>
</evidence>
<name>A0ABT5T1H1_9PSEU</name>
<gene>
    <name evidence="4" type="ORF">PGB27_22305</name>
</gene>
<dbReference type="Gene3D" id="3.30.450.40">
    <property type="match status" value="1"/>
</dbReference>
<dbReference type="InterPro" id="IPR012074">
    <property type="entry name" value="GAF_ANTAR"/>
</dbReference>
<reference evidence="4 5" key="1">
    <citation type="submission" date="2023-02" db="EMBL/GenBank/DDBJ databases">
        <title>Genome sequencing required for Actinomycetospora new species description.</title>
        <authorList>
            <person name="Saimee Y."/>
            <person name="Duangmal K."/>
        </authorList>
    </citation>
    <scope>NUCLEOTIDE SEQUENCE [LARGE SCALE GENOMIC DNA]</scope>
    <source>
        <strain evidence="4 5">DW7H6</strain>
    </source>
</reference>
<dbReference type="Proteomes" id="UP001300763">
    <property type="component" value="Unassembled WGS sequence"/>
</dbReference>
<dbReference type="InterPro" id="IPR029016">
    <property type="entry name" value="GAF-like_dom_sf"/>
</dbReference>
<keyword evidence="1" id="KW-0805">Transcription regulation</keyword>
<dbReference type="SUPFAM" id="SSF55781">
    <property type="entry name" value="GAF domain-like"/>
    <property type="match status" value="1"/>
</dbReference>
<protein>
    <submittedName>
        <fullName evidence="4">GAF and ANTAR domain-containing protein</fullName>
    </submittedName>
</protein>
<evidence type="ECO:0000256" key="2">
    <source>
        <dbReference type="ARBA" id="ARBA00023163"/>
    </source>
</evidence>
<dbReference type="PROSITE" id="PS50921">
    <property type="entry name" value="ANTAR"/>
    <property type="match status" value="1"/>
</dbReference>
<dbReference type="InterPro" id="IPR036388">
    <property type="entry name" value="WH-like_DNA-bd_sf"/>
</dbReference>
<dbReference type="Pfam" id="PF13185">
    <property type="entry name" value="GAF_2"/>
    <property type="match status" value="1"/>
</dbReference>
<keyword evidence="5" id="KW-1185">Reference proteome</keyword>
<dbReference type="Pfam" id="PF03861">
    <property type="entry name" value="ANTAR"/>
    <property type="match status" value="1"/>
</dbReference>
<comment type="caution">
    <text evidence="4">The sequence shown here is derived from an EMBL/GenBank/DDBJ whole genome shotgun (WGS) entry which is preliminary data.</text>
</comment>
<dbReference type="EMBL" id="JAQZAO010000010">
    <property type="protein sequence ID" value="MDD7968087.1"/>
    <property type="molecule type" value="Genomic_DNA"/>
</dbReference>
<dbReference type="InterPro" id="IPR003018">
    <property type="entry name" value="GAF"/>
</dbReference>
<dbReference type="InterPro" id="IPR005561">
    <property type="entry name" value="ANTAR"/>
</dbReference>
<proteinExistence type="predicted"/>
<keyword evidence="2" id="KW-0804">Transcription</keyword>
<organism evidence="4 5">
    <name type="scientific">Actinomycetospora lemnae</name>
    <dbReference type="NCBI Taxonomy" id="3019891"/>
    <lineage>
        <taxon>Bacteria</taxon>
        <taxon>Bacillati</taxon>
        <taxon>Actinomycetota</taxon>
        <taxon>Actinomycetes</taxon>
        <taxon>Pseudonocardiales</taxon>
        <taxon>Pseudonocardiaceae</taxon>
        <taxon>Actinomycetospora</taxon>
    </lineage>
</organism>
<sequence>MTTNEELVVSLRNAARGLTSKHSLRDLQQTLAHIVAAAVQTVPQVDAGGVSLTEGGVVTSRHPTNDTVTELDQLQSTLRQGPCITALEDPPEDGIVVAMDLAGDDGQRWPDFAPAAVEAGYRSLMSTQLSTDGGVRAALNLYASGPHVFDADARLTAGLFGVQAAMLLYGSEQAVHLQRAVDTRDVIGQAKGILMERFALTSDGAFHTLVTSSQETNIKLVDVARWLHQQAEQRGRAGHAVRSAPREHVADL</sequence>
<evidence type="ECO:0000256" key="1">
    <source>
        <dbReference type="ARBA" id="ARBA00023015"/>
    </source>
</evidence>
<feature type="domain" description="ANTAR" evidence="3">
    <location>
        <begin position="167"/>
        <end position="228"/>
    </location>
</feature>
<evidence type="ECO:0000313" key="5">
    <source>
        <dbReference type="Proteomes" id="UP001300763"/>
    </source>
</evidence>